<dbReference type="PROSITE" id="PS51123">
    <property type="entry name" value="OMPA_2"/>
    <property type="match status" value="1"/>
</dbReference>
<keyword evidence="3 5" id="KW-0472">Membrane</keyword>
<organism evidence="7 8">
    <name type="scientific">Endozoicomonas lisbonensis</name>
    <dbReference type="NCBI Taxonomy" id="3120522"/>
    <lineage>
        <taxon>Bacteria</taxon>
        <taxon>Pseudomonadati</taxon>
        <taxon>Pseudomonadota</taxon>
        <taxon>Gammaproteobacteria</taxon>
        <taxon>Oceanospirillales</taxon>
        <taxon>Endozoicomonadaceae</taxon>
        <taxon>Endozoicomonas</taxon>
    </lineage>
</organism>
<dbReference type="PANTHER" id="PTHR30329:SF21">
    <property type="entry name" value="LIPOPROTEIN YIAD-RELATED"/>
    <property type="match status" value="1"/>
</dbReference>
<dbReference type="SUPFAM" id="SSF103088">
    <property type="entry name" value="OmpA-like"/>
    <property type="match status" value="1"/>
</dbReference>
<dbReference type="PROSITE" id="PS51257">
    <property type="entry name" value="PROKAR_LIPOPROTEIN"/>
    <property type="match status" value="1"/>
</dbReference>
<evidence type="ECO:0000256" key="4">
    <source>
        <dbReference type="ARBA" id="ARBA00023237"/>
    </source>
</evidence>
<comment type="caution">
    <text evidence="7">The sequence shown here is derived from an EMBL/GenBank/DDBJ whole genome shotgun (WGS) entry which is preliminary data.</text>
</comment>
<dbReference type="InterPro" id="IPR003367">
    <property type="entry name" value="Thrombospondin_3-like_rpt"/>
</dbReference>
<dbReference type="Gene3D" id="3.30.1330.60">
    <property type="entry name" value="OmpA-like domain"/>
    <property type="match status" value="1"/>
</dbReference>
<keyword evidence="4" id="KW-0998">Cell outer membrane</keyword>
<comment type="subcellular location">
    <subcellularLocation>
        <location evidence="1">Cell outer membrane</location>
    </subcellularLocation>
</comment>
<dbReference type="PRINTS" id="PR01021">
    <property type="entry name" value="OMPADOMAIN"/>
</dbReference>
<dbReference type="EMBL" id="JBEWTB010000002">
    <property type="protein sequence ID" value="MET4758484.1"/>
    <property type="molecule type" value="Genomic_DNA"/>
</dbReference>
<dbReference type="Proteomes" id="UP001549366">
    <property type="component" value="Unassembled WGS sequence"/>
</dbReference>
<evidence type="ECO:0000256" key="5">
    <source>
        <dbReference type="PROSITE-ProRule" id="PRU00473"/>
    </source>
</evidence>
<evidence type="ECO:0000313" key="8">
    <source>
        <dbReference type="Proteomes" id="UP001549366"/>
    </source>
</evidence>
<evidence type="ECO:0000256" key="2">
    <source>
        <dbReference type="ARBA" id="ARBA00022729"/>
    </source>
</evidence>
<evidence type="ECO:0000259" key="6">
    <source>
        <dbReference type="PROSITE" id="PS51123"/>
    </source>
</evidence>
<evidence type="ECO:0000256" key="3">
    <source>
        <dbReference type="ARBA" id="ARBA00023136"/>
    </source>
</evidence>
<name>A0ABV2SL36_9GAMM</name>
<proteinExistence type="predicted"/>
<dbReference type="CDD" id="cd07185">
    <property type="entry name" value="OmpA_C-like"/>
    <property type="match status" value="1"/>
</dbReference>
<dbReference type="RefSeq" id="WP_354008566.1">
    <property type="nucleotide sequence ID" value="NZ_JBEWTA010000001.1"/>
</dbReference>
<evidence type="ECO:0000313" key="7">
    <source>
        <dbReference type="EMBL" id="MET4758484.1"/>
    </source>
</evidence>
<dbReference type="PANTHER" id="PTHR30329">
    <property type="entry name" value="STATOR ELEMENT OF FLAGELLAR MOTOR COMPLEX"/>
    <property type="match status" value="1"/>
</dbReference>
<evidence type="ECO:0000256" key="1">
    <source>
        <dbReference type="ARBA" id="ARBA00004442"/>
    </source>
</evidence>
<keyword evidence="8" id="KW-1185">Reference proteome</keyword>
<dbReference type="InterPro" id="IPR036737">
    <property type="entry name" value="OmpA-like_sf"/>
</dbReference>
<dbReference type="Pfam" id="PF02412">
    <property type="entry name" value="TSP_3"/>
    <property type="match status" value="4"/>
</dbReference>
<dbReference type="InterPro" id="IPR006665">
    <property type="entry name" value="OmpA-like"/>
</dbReference>
<dbReference type="InterPro" id="IPR006664">
    <property type="entry name" value="OMP_bac"/>
</dbReference>
<reference evidence="7 8" key="1">
    <citation type="submission" date="2024-06" db="EMBL/GenBank/DDBJ databases">
        <title>Genomic Encyclopedia of Type Strains, Phase V (KMG-V): Genome sequencing to study the core and pangenomes of soil and plant-associated prokaryotes.</title>
        <authorList>
            <person name="Whitman W."/>
        </authorList>
    </citation>
    <scope>NUCLEOTIDE SEQUENCE [LARGE SCALE GENOMIC DNA]</scope>
    <source>
        <strain evidence="7 8">NE40</strain>
    </source>
</reference>
<gene>
    <name evidence="7" type="ORF">V5J35_003676</name>
</gene>
<dbReference type="InterPro" id="IPR050330">
    <property type="entry name" value="Bact_OuterMem_StrucFunc"/>
</dbReference>
<feature type="domain" description="OmpA-like" evidence="6">
    <location>
        <begin position="193"/>
        <end position="307"/>
    </location>
</feature>
<dbReference type="InterPro" id="IPR028974">
    <property type="entry name" value="TSP_type-3_rpt"/>
</dbReference>
<dbReference type="Pfam" id="PF00691">
    <property type="entry name" value="OmpA"/>
    <property type="match status" value="1"/>
</dbReference>
<dbReference type="SUPFAM" id="SSF103647">
    <property type="entry name" value="TSP type-3 repeat"/>
    <property type="match status" value="1"/>
</dbReference>
<keyword evidence="2" id="KW-0732">Signal</keyword>
<protein>
    <submittedName>
        <fullName evidence="7">OOP family OmpA-OmpF porin</fullName>
    </submittedName>
</protein>
<accession>A0ABV2SL36</accession>
<sequence>MSSPRSYSGVLIPVLFSVMISGCATDGSLKRWGQCALIGGGSGGIIGAAVEGGAAAAGGAAAGALLGGLLCAFTDKDSDADGVADRYDLCKNTPPGVEVGESGCPIDSDNDGVPDYQDLCPDTPAGMTVNEHGCPDSDGDGVADNMDQCPNTPAGVMVDDKGCPIDSDGDGVPDGLDKCPNTMKGAPVDRQGCYLKVSENLGEIHFRFDKENLDDASRQLLNSVSRKMKDNPDLKLRVYGYTDDSGEPAYNVDLSQRRAEAVRDYLVKQGISGDRIKPMAGGVILEHNDTRAGRASNRKASLVTGEE</sequence>
<dbReference type="Gene3D" id="4.10.1080.10">
    <property type="entry name" value="TSP type-3 repeat"/>
    <property type="match status" value="1"/>
</dbReference>